<dbReference type="InterPro" id="IPR047655">
    <property type="entry name" value="Transpos_IS630-like"/>
</dbReference>
<reference evidence="2" key="1">
    <citation type="submission" date="2013-08" db="EMBL/GenBank/DDBJ databases">
        <authorList>
            <person name="Mendez C."/>
            <person name="Richter M."/>
            <person name="Ferrer M."/>
            <person name="Sanchez J."/>
        </authorList>
    </citation>
    <scope>NUCLEOTIDE SEQUENCE</scope>
</reference>
<reference evidence="2" key="2">
    <citation type="journal article" date="2014" name="ISME J.">
        <title>Microbial stratification in low pH oxic and suboxic macroscopic growths along an acid mine drainage.</title>
        <authorList>
            <person name="Mendez-Garcia C."/>
            <person name="Mesa V."/>
            <person name="Sprenger R.R."/>
            <person name="Richter M."/>
            <person name="Diez M.S."/>
            <person name="Solano J."/>
            <person name="Bargiela R."/>
            <person name="Golyshina O.V."/>
            <person name="Manteca A."/>
            <person name="Ramos J.L."/>
            <person name="Gallego J.R."/>
            <person name="Llorente I."/>
            <person name="Martins Dos Santos V.A."/>
            <person name="Jensen O.N."/>
            <person name="Pelaez A.I."/>
            <person name="Sanchez J."/>
            <person name="Ferrer M."/>
        </authorList>
    </citation>
    <scope>NUCLEOTIDE SEQUENCE</scope>
</reference>
<proteinExistence type="predicted"/>
<feature type="non-terminal residue" evidence="2">
    <location>
        <position position="1"/>
    </location>
</feature>
<dbReference type="GO" id="GO:0003676">
    <property type="term" value="F:nucleic acid binding"/>
    <property type="evidence" value="ECO:0007669"/>
    <property type="project" value="InterPro"/>
</dbReference>
<name>T1C3Z3_9ZZZZ</name>
<dbReference type="InterPro" id="IPR038717">
    <property type="entry name" value="Tc1-like_DDE_dom"/>
</dbReference>
<dbReference type="Pfam" id="PF13358">
    <property type="entry name" value="DDE_3"/>
    <property type="match status" value="1"/>
</dbReference>
<dbReference type="NCBIfam" id="NF033545">
    <property type="entry name" value="transpos_IS630"/>
    <property type="match status" value="1"/>
</dbReference>
<feature type="domain" description="Tc1-like transposase DDE" evidence="1">
    <location>
        <begin position="14"/>
        <end position="157"/>
    </location>
</feature>
<sequence length="199" mass="23628">LYLNPPEHALVLSVDEKTQIQALDRTQSILPLRPGVPERQTHDYRRNGTTDLFAAMDIVEGRIIGECHKRHRAREFLAFLRTLDRSTPPELDLHLVLDNLSTHKTPEVKRWVLRHPRFHFHFVPTSSSWLNQVERWFNDLTYRQIRRGTFRSERELIEMLKLYIERYNEVPRPFQWRATADEILVKVTRNRLNVGLAGT</sequence>
<dbReference type="EMBL" id="AUZY01001002">
    <property type="protein sequence ID" value="EQD76712.1"/>
    <property type="molecule type" value="Genomic_DNA"/>
</dbReference>
<gene>
    <name evidence="2" type="ORF">B1B_01483</name>
</gene>
<feature type="non-terminal residue" evidence="2">
    <location>
        <position position="199"/>
    </location>
</feature>
<dbReference type="Gene3D" id="3.30.420.10">
    <property type="entry name" value="Ribonuclease H-like superfamily/Ribonuclease H"/>
    <property type="match status" value="1"/>
</dbReference>
<dbReference type="SUPFAM" id="SSF53098">
    <property type="entry name" value="Ribonuclease H-like"/>
    <property type="match status" value="1"/>
</dbReference>
<accession>T1C3Z3</accession>
<dbReference type="InterPro" id="IPR012337">
    <property type="entry name" value="RNaseH-like_sf"/>
</dbReference>
<evidence type="ECO:0000259" key="1">
    <source>
        <dbReference type="Pfam" id="PF13358"/>
    </source>
</evidence>
<dbReference type="AlphaFoldDB" id="T1C3Z3"/>
<evidence type="ECO:0000313" key="2">
    <source>
        <dbReference type="EMBL" id="EQD76712.1"/>
    </source>
</evidence>
<dbReference type="InterPro" id="IPR036397">
    <property type="entry name" value="RNaseH_sf"/>
</dbReference>
<protein>
    <submittedName>
        <fullName evidence="2">Integrase catalytic region</fullName>
    </submittedName>
</protein>
<organism evidence="2">
    <name type="scientific">mine drainage metagenome</name>
    <dbReference type="NCBI Taxonomy" id="410659"/>
    <lineage>
        <taxon>unclassified sequences</taxon>
        <taxon>metagenomes</taxon>
        <taxon>ecological metagenomes</taxon>
    </lineage>
</organism>
<comment type="caution">
    <text evidence="2">The sequence shown here is derived from an EMBL/GenBank/DDBJ whole genome shotgun (WGS) entry which is preliminary data.</text>
</comment>